<dbReference type="InterPro" id="IPR021074">
    <property type="entry name" value="Formate_DH_dsu"/>
</dbReference>
<dbReference type="Pfam" id="PF11390">
    <property type="entry name" value="FdsD"/>
    <property type="match status" value="1"/>
</dbReference>
<dbReference type="OrthoDB" id="7409377at2"/>
<dbReference type="AlphaFoldDB" id="A0A420EQ51"/>
<comment type="caution">
    <text evidence="2">The sequence shown here is derived from an EMBL/GenBank/DDBJ whole genome shotgun (WGS) entry which is preliminary data.</text>
</comment>
<keyword evidence="3" id="KW-1185">Reference proteome</keyword>
<sequence length="83" mass="9081">MANQIARNFEVMGHIDAVEATADHINMFWDPRMKSQIFADAGTDLSPIAKAAIEELQKGECPPHQTRATEFNSAHEIGQSDAG</sequence>
<organism evidence="2 3">
    <name type="scientific">Altericroceibacterium spongiae</name>
    <dbReference type="NCBI Taxonomy" id="2320269"/>
    <lineage>
        <taxon>Bacteria</taxon>
        <taxon>Pseudomonadati</taxon>
        <taxon>Pseudomonadota</taxon>
        <taxon>Alphaproteobacteria</taxon>
        <taxon>Sphingomonadales</taxon>
        <taxon>Erythrobacteraceae</taxon>
        <taxon>Altericroceibacterium</taxon>
    </lineage>
</organism>
<evidence type="ECO:0000313" key="3">
    <source>
        <dbReference type="Proteomes" id="UP000284395"/>
    </source>
</evidence>
<evidence type="ECO:0000256" key="1">
    <source>
        <dbReference type="SAM" id="MobiDB-lite"/>
    </source>
</evidence>
<dbReference type="Proteomes" id="UP000284395">
    <property type="component" value="Unassembled WGS sequence"/>
</dbReference>
<reference evidence="2 3" key="1">
    <citation type="submission" date="2018-09" db="EMBL/GenBank/DDBJ databases">
        <title>Altererythrobacter spongiae sp. nov., isolated from a marine sponge.</title>
        <authorList>
            <person name="Zhuang L."/>
            <person name="Luo L."/>
        </authorList>
    </citation>
    <scope>NUCLEOTIDE SEQUENCE [LARGE SCALE GENOMIC DNA]</scope>
    <source>
        <strain evidence="2 3">HN-Y73</strain>
    </source>
</reference>
<protein>
    <submittedName>
        <fullName evidence="2">Formate dehydrogenase</fullName>
    </submittedName>
</protein>
<accession>A0A420EQ51</accession>
<proteinExistence type="predicted"/>
<gene>
    <name evidence="2" type="ORF">D6851_05650</name>
</gene>
<evidence type="ECO:0000313" key="2">
    <source>
        <dbReference type="EMBL" id="RKF22790.1"/>
    </source>
</evidence>
<dbReference type="EMBL" id="RAPF01000002">
    <property type="protein sequence ID" value="RKF22790.1"/>
    <property type="molecule type" value="Genomic_DNA"/>
</dbReference>
<feature type="region of interest" description="Disordered" evidence="1">
    <location>
        <begin position="60"/>
        <end position="83"/>
    </location>
</feature>
<name>A0A420EQ51_9SPHN</name>